<dbReference type="EMBL" id="MDYQ01000215">
    <property type="protein sequence ID" value="PRP78588.1"/>
    <property type="molecule type" value="Genomic_DNA"/>
</dbReference>
<organism evidence="1 2">
    <name type="scientific">Planoprotostelium fungivorum</name>
    <dbReference type="NCBI Taxonomy" id="1890364"/>
    <lineage>
        <taxon>Eukaryota</taxon>
        <taxon>Amoebozoa</taxon>
        <taxon>Evosea</taxon>
        <taxon>Variosea</taxon>
        <taxon>Cavosteliida</taxon>
        <taxon>Cavosteliaceae</taxon>
        <taxon>Planoprotostelium</taxon>
    </lineage>
</organism>
<dbReference type="Proteomes" id="UP000241769">
    <property type="component" value="Unassembled WGS sequence"/>
</dbReference>
<reference evidence="1 2" key="1">
    <citation type="journal article" date="2018" name="Genome Biol. Evol.">
        <title>Multiple Roots of Fruiting Body Formation in Amoebozoa.</title>
        <authorList>
            <person name="Hillmann F."/>
            <person name="Forbes G."/>
            <person name="Novohradska S."/>
            <person name="Ferling I."/>
            <person name="Riege K."/>
            <person name="Groth M."/>
            <person name="Westermann M."/>
            <person name="Marz M."/>
            <person name="Spaller T."/>
            <person name="Winckler T."/>
            <person name="Schaap P."/>
            <person name="Glockner G."/>
        </authorList>
    </citation>
    <scope>NUCLEOTIDE SEQUENCE [LARGE SCALE GENOMIC DNA]</scope>
    <source>
        <strain evidence="1 2">Jena</strain>
    </source>
</reference>
<accession>A0A2P6N3Q5</accession>
<name>A0A2P6N3Q5_9EUKA</name>
<dbReference type="InParanoid" id="A0A2P6N3Q5"/>
<dbReference type="AlphaFoldDB" id="A0A2P6N3Q5"/>
<proteinExistence type="predicted"/>
<sequence length="80" mass="8806">MESLSIAGHQKVRKDWIGVGSNNDGVVLQTLQSSGLFVCTGTLDSPVLKVYPGQLYQILMLLYQQQTAFIKSINSKTMSE</sequence>
<gene>
    <name evidence="1" type="ORF">PROFUN_13537</name>
</gene>
<evidence type="ECO:0000313" key="1">
    <source>
        <dbReference type="EMBL" id="PRP78588.1"/>
    </source>
</evidence>
<evidence type="ECO:0000313" key="2">
    <source>
        <dbReference type="Proteomes" id="UP000241769"/>
    </source>
</evidence>
<protein>
    <submittedName>
        <fullName evidence="1">Uncharacterized protein</fullName>
    </submittedName>
</protein>
<comment type="caution">
    <text evidence="1">The sequence shown here is derived from an EMBL/GenBank/DDBJ whole genome shotgun (WGS) entry which is preliminary data.</text>
</comment>
<keyword evidence="2" id="KW-1185">Reference proteome</keyword>